<dbReference type="RefSeq" id="WP_148075764.1">
    <property type="nucleotide sequence ID" value="NZ_CP042913.1"/>
</dbReference>
<keyword evidence="9" id="KW-1185">Reference proteome</keyword>
<dbReference type="GO" id="GO:0004622">
    <property type="term" value="F:phosphatidylcholine lysophospholipase activity"/>
    <property type="evidence" value="ECO:0007669"/>
    <property type="project" value="InterPro"/>
</dbReference>
<dbReference type="InterPro" id="IPR014710">
    <property type="entry name" value="RmlC-like_jellyroll"/>
</dbReference>
<proteinExistence type="inferred from homology"/>
<dbReference type="Proteomes" id="UP000323917">
    <property type="component" value="Chromosome"/>
</dbReference>
<evidence type="ECO:0000313" key="9">
    <source>
        <dbReference type="Proteomes" id="UP000323917"/>
    </source>
</evidence>
<dbReference type="PROSITE" id="PS01237">
    <property type="entry name" value="UPF0028"/>
    <property type="match status" value="1"/>
</dbReference>
<keyword evidence="4 5" id="KW-0443">Lipid metabolism</keyword>
<keyword evidence="3 5" id="KW-0442">Lipid degradation</keyword>
<dbReference type="GO" id="GO:0016042">
    <property type="term" value="P:lipid catabolic process"/>
    <property type="evidence" value="ECO:0007669"/>
    <property type="project" value="UniProtKB-UniRule"/>
</dbReference>
<dbReference type="PANTHER" id="PTHR14226:SF29">
    <property type="entry name" value="NEUROPATHY TARGET ESTERASE SWS"/>
    <property type="match status" value="1"/>
</dbReference>
<organism evidence="8 9">
    <name type="scientific">Bythopirellula goksoeyrii</name>
    <dbReference type="NCBI Taxonomy" id="1400387"/>
    <lineage>
        <taxon>Bacteria</taxon>
        <taxon>Pseudomonadati</taxon>
        <taxon>Planctomycetota</taxon>
        <taxon>Planctomycetia</taxon>
        <taxon>Pirellulales</taxon>
        <taxon>Lacipirellulaceae</taxon>
        <taxon>Bythopirellula</taxon>
    </lineage>
</organism>
<dbReference type="AlphaFoldDB" id="A0A5B9QEU6"/>
<dbReference type="SUPFAM" id="SSF51206">
    <property type="entry name" value="cAMP-binding domain-like"/>
    <property type="match status" value="1"/>
</dbReference>
<comment type="caution">
    <text evidence="5">Lacks conserved residue(s) required for the propagation of feature annotation.</text>
</comment>
<dbReference type="SMART" id="SM00100">
    <property type="entry name" value="cNMP"/>
    <property type="match status" value="1"/>
</dbReference>
<dbReference type="KEGG" id="bgok:Pr1d_48840"/>
<feature type="short sequence motif" description="DGA/G" evidence="5">
    <location>
        <begin position="488"/>
        <end position="490"/>
    </location>
</feature>
<evidence type="ECO:0000313" key="8">
    <source>
        <dbReference type="EMBL" id="QEG37538.1"/>
    </source>
</evidence>
<keyword evidence="2 5" id="KW-0378">Hydrolase</keyword>
<dbReference type="PROSITE" id="PS50042">
    <property type="entry name" value="CNMP_BINDING_3"/>
    <property type="match status" value="1"/>
</dbReference>
<dbReference type="PROSITE" id="PS51635">
    <property type="entry name" value="PNPLA"/>
    <property type="match status" value="1"/>
</dbReference>
<dbReference type="OrthoDB" id="9770965at2"/>
<comment type="similarity">
    <text evidence="1">Belongs to the NTE family.</text>
</comment>
<dbReference type="InterPro" id="IPR000595">
    <property type="entry name" value="cNMP-bd_dom"/>
</dbReference>
<feature type="domain" description="Cyclic nucleotide-binding" evidence="6">
    <location>
        <begin position="16"/>
        <end position="111"/>
    </location>
</feature>
<sequence length="615" mass="67906">MNEIDEKIHLLKLHPCSRGLDHEALREIAEAVELMRCQPGDTIHRANEPMTSVYLIIHGRLRLELVDIQGNVITQRFHSSGDQIGGLAAVLAEPTPMECIAEDPSTLLRMEYARGLELTKKFDVFRTNFTRLVADSVKRTIFNDRLPTRPRFVAFVHQSDETRIVSRKLFERLVELGETPGVLTDQSDAESIEGSRCCQMFGAGRDLSVDEVRKQVAQWLETGQVFADTKTTFDLSLASNTLEKCHLAFWCVTSQNWQASVKLLREIESLAPAWRDKICILWLLEPGEDAPLARELRDLAGRDLKVSFGSPVSNQGKVLFSGFERLLHLVRGVKIGVALGGGAARGMAHLGVLKALEQSGITVDMIAGTSAGAMTGTVYAAGLDADYAVECFVNDLRPSWFFRLLPRGDQWYLLHKYRMGRFDPMLRKYLKDLDLEQLAVPMHTVTLDLIEGKSVVRSGGDAVHGILESINLPVLSTPINRSGQALVDGGLINNIPADVLVAKGCNFVIAVSVTAKMESEFARNRPDTPASQMRSASTIQTILRSFQVQSTNINAIGVQPADFVIEPDVTGFELTGFTRTDELAAIGEQATTEAIPEIKNLLHRLDAELFPAFDG</sequence>
<dbReference type="Gene3D" id="3.40.1090.10">
    <property type="entry name" value="Cytosolic phospholipase A2 catalytic domain"/>
    <property type="match status" value="2"/>
</dbReference>
<name>A0A5B9QEU6_9BACT</name>
<gene>
    <name evidence="8" type="primary">rssA</name>
    <name evidence="8" type="ORF">Pr1d_48840</name>
</gene>
<dbReference type="EMBL" id="CP042913">
    <property type="protein sequence ID" value="QEG37538.1"/>
    <property type="molecule type" value="Genomic_DNA"/>
</dbReference>
<dbReference type="Gene3D" id="2.60.120.10">
    <property type="entry name" value="Jelly Rolls"/>
    <property type="match status" value="1"/>
</dbReference>
<evidence type="ECO:0000256" key="5">
    <source>
        <dbReference type="PROSITE-ProRule" id="PRU01161"/>
    </source>
</evidence>
<feature type="short sequence motif" description="GXSXG" evidence="5">
    <location>
        <begin position="368"/>
        <end position="372"/>
    </location>
</feature>
<feature type="domain" description="PNPLA" evidence="7">
    <location>
        <begin position="337"/>
        <end position="501"/>
    </location>
</feature>
<accession>A0A5B9QEU6</accession>
<evidence type="ECO:0000256" key="2">
    <source>
        <dbReference type="ARBA" id="ARBA00022801"/>
    </source>
</evidence>
<dbReference type="SUPFAM" id="SSF52151">
    <property type="entry name" value="FabD/lysophospholipase-like"/>
    <property type="match status" value="1"/>
</dbReference>
<dbReference type="Pfam" id="PF00027">
    <property type="entry name" value="cNMP_binding"/>
    <property type="match status" value="1"/>
</dbReference>
<evidence type="ECO:0000256" key="4">
    <source>
        <dbReference type="ARBA" id="ARBA00023098"/>
    </source>
</evidence>
<dbReference type="GO" id="GO:0046470">
    <property type="term" value="P:phosphatidylcholine metabolic process"/>
    <property type="evidence" value="ECO:0007669"/>
    <property type="project" value="InterPro"/>
</dbReference>
<evidence type="ECO:0000259" key="6">
    <source>
        <dbReference type="PROSITE" id="PS50042"/>
    </source>
</evidence>
<reference evidence="8 9" key="1">
    <citation type="submission" date="2019-08" db="EMBL/GenBank/DDBJ databases">
        <title>Deep-cultivation of Planctomycetes and their phenomic and genomic characterization uncovers novel biology.</title>
        <authorList>
            <person name="Wiegand S."/>
            <person name="Jogler M."/>
            <person name="Boedeker C."/>
            <person name="Pinto D."/>
            <person name="Vollmers J."/>
            <person name="Rivas-Marin E."/>
            <person name="Kohn T."/>
            <person name="Peeters S.H."/>
            <person name="Heuer A."/>
            <person name="Rast P."/>
            <person name="Oberbeckmann S."/>
            <person name="Bunk B."/>
            <person name="Jeske O."/>
            <person name="Meyerdierks A."/>
            <person name="Storesund J.E."/>
            <person name="Kallscheuer N."/>
            <person name="Luecker S."/>
            <person name="Lage O.M."/>
            <person name="Pohl T."/>
            <person name="Merkel B.J."/>
            <person name="Hornburger P."/>
            <person name="Mueller R.-W."/>
            <person name="Bruemmer F."/>
            <person name="Labrenz M."/>
            <person name="Spormann A.M."/>
            <person name="Op den Camp H."/>
            <person name="Overmann J."/>
            <person name="Amann R."/>
            <person name="Jetten M.S.M."/>
            <person name="Mascher T."/>
            <person name="Medema M.H."/>
            <person name="Devos D.P."/>
            <person name="Kaster A.-K."/>
            <person name="Ovreas L."/>
            <person name="Rohde M."/>
            <person name="Galperin M.Y."/>
            <person name="Jogler C."/>
        </authorList>
    </citation>
    <scope>NUCLEOTIDE SEQUENCE [LARGE SCALE GENOMIC DNA]</scope>
    <source>
        <strain evidence="8 9">Pr1d</strain>
    </source>
</reference>
<dbReference type="PANTHER" id="PTHR14226">
    <property type="entry name" value="NEUROPATHY TARGET ESTERASE/SWISS CHEESE D.MELANOGASTER"/>
    <property type="match status" value="1"/>
</dbReference>
<feature type="active site" description="Proton acceptor" evidence="5">
    <location>
        <position position="488"/>
    </location>
</feature>
<protein>
    <submittedName>
        <fullName evidence="8">NTE family protein RssA</fullName>
    </submittedName>
</protein>
<dbReference type="InterPro" id="IPR018490">
    <property type="entry name" value="cNMP-bd_dom_sf"/>
</dbReference>
<dbReference type="InterPro" id="IPR002641">
    <property type="entry name" value="PNPLA_dom"/>
</dbReference>
<evidence type="ECO:0000256" key="1">
    <source>
        <dbReference type="ARBA" id="ARBA00006636"/>
    </source>
</evidence>
<evidence type="ECO:0000256" key="3">
    <source>
        <dbReference type="ARBA" id="ARBA00022963"/>
    </source>
</evidence>
<evidence type="ECO:0000259" key="7">
    <source>
        <dbReference type="PROSITE" id="PS51635"/>
    </source>
</evidence>
<dbReference type="CDD" id="cd00038">
    <property type="entry name" value="CAP_ED"/>
    <property type="match status" value="1"/>
</dbReference>
<dbReference type="InterPro" id="IPR050301">
    <property type="entry name" value="NTE"/>
</dbReference>
<feature type="active site" description="Nucleophile" evidence="5">
    <location>
        <position position="370"/>
    </location>
</feature>
<dbReference type="InterPro" id="IPR016035">
    <property type="entry name" value="Acyl_Trfase/lysoPLipase"/>
</dbReference>
<dbReference type="InterPro" id="IPR001423">
    <property type="entry name" value="LysoPLipase_patatin_CS"/>
</dbReference>
<dbReference type="Pfam" id="PF01734">
    <property type="entry name" value="Patatin"/>
    <property type="match status" value="1"/>
</dbReference>